<organism evidence="2 3">
    <name type="scientific">Cercophora samala</name>
    <dbReference type="NCBI Taxonomy" id="330535"/>
    <lineage>
        <taxon>Eukaryota</taxon>
        <taxon>Fungi</taxon>
        <taxon>Dikarya</taxon>
        <taxon>Ascomycota</taxon>
        <taxon>Pezizomycotina</taxon>
        <taxon>Sordariomycetes</taxon>
        <taxon>Sordariomycetidae</taxon>
        <taxon>Sordariales</taxon>
        <taxon>Lasiosphaeriaceae</taxon>
        <taxon>Cercophora</taxon>
    </lineage>
</organism>
<accession>A0AA40D600</accession>
<dbReference type="EMBL" id="JAULSY010000136">
    <property type="protein sequence ID" value="KAK0662947.1"/>
    <property type="molecule type" value="Genomic_DNA"/>
</dbReference>
<dbReference type="GO" id="GO:0004165">
    <property type="term" value="F:delta(3)-delta(2)-enoyl-CoA isomerase activity"/>
    <property type="evidence" value="ECO:0007669"/>
    <property type="project" value="TreeGrafter"/>
</dbReference>
<comment type="caution">
    <text evidence="2">The sequence shown here is derived from an EMBL/GenBank/DDBJ whole genome shotgun (WGS) entry which is preliminary data.</text>
</comment>
<dbReference type="GO" id="GO:0006635">
    <property type="term" value="P:fatty acid beta-oxidation"/>
    <property type="evidence" value="ECO:0007669"/>
    <property type="project" value="TreeGrafter"/>
</dbReference>
<dbReference type="GO" id="GO:0005777">
    <property type="term" value="C:peroxisome"/>
    <property type="evidence" value="ECO:0007669"/>
    <property type="project" value="TreeGrafter"/>
</dbReference>
<reference evidence="2" key="1">
    <citation type="submission" date="2023-06" db="EMBL/GenBank/DDBJ databases">
        <title>Genome-scale phylogeny and comparative genomics of the fungal order Sordariales.</title>
        <authorList>
            <consortium name="Lawrence Berkeley National Laboratory"/>
            <person name="Hensen N."/>
            <person name="Bonometti L."/>
            <person name="Westerberg I."/>
            <person name="Brannstrom I.O."/>
            <person name="Guillou S."/>
            <person name="Cros-Aarteil S."/>
            <person name="Calhoun S."/>
            <person name="Haridas S."/>
            <person name="Kuo A."/>
            <person name="Mondo S."/>
            <person name="Pangilinan J."/>
            <person name="Riley R."/>
            <person name="Labutti K."/>
            <person name="Andreopoulos B."/>
            <person name="Lipzen A."/>
            <person name="Chen C."/>
            <person name="Yanf M."/>
            <person name="Daum C."/>
            <person name="Ng V."/>
            <person name="Clum A."/>
            <person name="Steindorff A."/>
            <person name="Ohm R."/>
            <person name="Martin F."/>
            <person name="Silar P."/>
            <person name="Natvig D."/>
            <person name="Lalanne C."/>
            <person name="Gautier V."/>
            <person name="Ament-Velasquez S.L."/>
            <person name="Kruys A."/>
            <person name="Hutchinson M.I."/>
            <person name="Powell A.J."/>
            <person name="Barry K."/>
            <person name="Miller A.N."/>
            <person name="Grigoriev I.V."/>
            <person name="Debuchy R."/>
            <person name="Gladieux P."/>
            <person name="Thoren M.H."/>
            <person name="Johannesson H."/>
        </authorList>
    </citation>
    <scope>NUCLEOTIDE SEQUENCE</scope>
    <source>
        <strain evidence="2">CBS 307.81</strain>
    </source>
</reference>
<dbReference type="PANTHER" id="PTHR11941">
    <property type="entry name" value="ENOYL-COA HYDRATASE-RELATED"/>
    <property type="match status" value="1"/>
</dbReference>
<evidence type="ECO:0000256" key="1">
    <source>
        <dbReference type="SAM" id="MobiDB-lite"/>
    </source>
</evidence>
<evidence type="ECO:0000313" key="2">
    <source>
        <dbReference type="EMBL" id="KAK0662947.1"/>
    </source>
</evidence>
<dbReference type="Gene3D" id="3.90.226.10">
    <property type="entry name" value="2-enoyl-CoA Hydratase, Chain A, domain 1"/>
    <property type="match status" value="1"/>
</dbReference>
<sequence length="276" mass="30121">MASPGETLFTIPIPPLNQHPGGAVTVTLPAPQVYLLTITSPPDNRLTTASCTAILDALDLIEFGGYTPGVVITTSGLPKFFSNGLDLEHALGTEGFLPGVLYRLFNRFLTYPMPTVALLPGHAFAGGLMLAMHHDYRVMNPSRGFACVNELEFGVPLKAAMSSIFRLKLPPQTYRDLVLEAKRFPGEEGVKAGLVDRAGGLGEALELIKERKLTDKAKTGIYGLLKAEMYRESVGFLTQAGYDKEEEKDRKLIEGEDRRKEEAEGRLGSIKEKAKL</sequence>
<dbReference type="PANTHER" id="PTHR11941:SF75">
    <property type="entry name" value="ENOYL-COA HYDRATASE_ISOMERASE FAMILY PROTEIN"/>
    <property type="match status" value="1"/>
</dbReference>
<dbReference type="Pfam" id="PF00378">
    <property type="entry name" value="ECH_1"/>
    <property type="match status" value="1"/>
</dbReference>
<evidence type="ECO:0000313" key="3">
    <source>
        <dbReference type="Proteomes" id="UP001174997"/>
    </source>
</evidence>
<dbReference type="Proteomes" id="UP001174997">
    <property type="component" value="Unassembled WGS sequence"/>
</dbReference>
<name>A0AA40D600_9PEZI</name>
<dbReference type="InterPro" id="IPR029045">
    <property type="entry name" value="ClpP/crotonase-like_dom_sf"/>
</dbReference>
<dbReference type="AlphaFoldDB" id="A0AA40D600"/>
<proteinExistence type="predicted"/>
<dbReference type="CDD" id="cd06558">
    <property type="entry name" value="crotonase-like"/>
    <property type="match status" value="1"/>
</dbReference>
<keyword evidence="3" id="KW-1185">Reference proteome</keyword>
<feature type="region of interest" description="Disordered" evidence="1">
    <location>
        <begin position="244"/>
        <end position="276"/>
    </location>
</feature>
<dbReference type="InterPro" id="IPR001753">
    <property type="entry name" value="Enoyl-CoA_hydra/iso"/>
</dbReference>
<protein>
    <submittedName>
        <fullName evidence="2">ClpP/crotonase-like domain-containing protein</fullName>
    </submittedName>
</protein>
<dbReference type="SUPFAM" id="SSF52096">
    <property type="entry name" value="ClpP/crotonase"/>
    <property type="match status" value="1"/>
</dbReference>
<gene>
    <name evidence="2" type="ORF">QBC41DRAFT_329536</name>
</gene>